<dbReference type="EMBL" id="CACRUO010000027">
    <property type="protein sequence ID" value="VYT97323.1"/>
    <property type="molecule type" value="Genomic_DNA"/>
</dbReference>
<accession>A0A6N3B2E8</accession>
<sequence>MLNDRWLKIIDEDGSKNVGEHINGFIYLEAKTSYPVSVNDNLTVKGVDGELPSVATFAPFNLVIKFGLDGIDEQDINLIEMKIRRLFFKRNPYYIVTSDNPGIKYEVGNPDINPDYTDFSSARFEMTFSVFKGYSESLDDTSQFSLSNGRWQFEAGVLATEDVHYTHDHTAFRIYNGSSDTINPIMHHFLKIVIHADAPNGLKIRNETTDDEFEYKEPLNYANNLTINGVHPFLDHKERVGKYTNFEWLTLAPGYNQIVITGQHLKRVQTEWIFNFIYR</sequence>
<proteinExistence type="predicted"/>
<dbReference type="AlphaFoldDB" id="A0A6N3B2E8"/>
<name>A0A6N3B2E8_STASI</name>
<dbReference type="RefSeq" id="WP_156666648.1">
    <property type="nucleotide sequence ID" value="NZ_CACRUO010000027.1"/>
</dbReference>
<evidence type="ECO:0000313" key="2">
    <source>
        <dbReference type="EMBL" id="VYT97323.1"/>
    </source>
</evidence>
<reference evidence="2" key="1">
    <citation type="submission" date="2019-11" db="EMBL/GenBank/DDBJ databases">
        <authorList>
            <person name="Feng L."/>
        </authorList>
    </citation>
    <scope>NUCLEOTIDE SEQUENCE</scope>
    <source>
        <strain evidence="2">SsimulansLFYP27</strain>
    </source>
</reference>
<evidence type="ECO:0000259" key="1">
    <source>
        <dbReference type="Pfam" id="PF05709"/>
    </source>
</evidence>
<organism evidence="2">
    <name type="scientific">Staphylococcus simulans</name>
    <dbReference type="NCBI Taxonomy" id="1286"/>
    <lineage>
        <taxon>Bacteria</taxon>
        <taxon>Bacillati</taxon>
        <taxon>Bacillota</taxon>
        <taxon>Bacilli</taxon>
        <taxon>Bacillales</taxon>
        <taxon>Staphylococcaceae</taxon>
        <taxon>Staphylococcus</taxon>
    </lineage>
</organism>
<gene>
    <name evidence="2" type="ORF">SSLFYP27_01096</name>
</gene>
<feature type="domain" description="Siphovirus-type tail component RIFT-related" evidence="1">
    <location>
        <begin position="36"/>
        <end position="129"/>
    </location>
</feature>
<dbReference type="InterPro" id="IPR008841">
    <property type="entry name" value="Siphovirus-type_tail_N"/>
</dbReference>
<dbReference type="Pfam" id="PF05709">
    <property type="entry name" value="Sipho_tail"/>
    <property type="match status" value="1"/>
</dbReference>
<protein>
    <submittedName>
        <fullName evidence="2">Phage tail protein</fullName>
    </submittedName>
</protein>